<reference evidence="1 2" key="1">
    <citation type="journal article" date="2018" name="Front. Plant Sci.">
        <title>Red Clover (Trifolium pratense) and Zigzag Clover (T. medium) - A Picture of Genomic Similarities and Differences.</title>
        <authorList>
            <person name="Dluhosova J."/>
            <person name="Istvanek J."/>
            <person name="Nedelnik J."/>
            <person name="Repkova J."/>
        </authorList>
    </citation>
    <scope>NUCLEOTIDE SEQUENCE [LARGE SCALE GENOMIC DNA]</scope>
    <source>
        <strain evidence="2">cv. 10/8</strain>
        <tissue evidence="1">Leaf</tissue>
    </source>
</reference>
<sequence>DIAIFGICSSQSVMAGWLAGLILSLTADFAEKEL</sequence>
<proteinExistence type="predicted"/>
<feature type="non-terminal residue" evidence="1">
    <location>
        <position position="1"/>
    </location>
</feature>
<evidence type="ECO:0000313" key="2">
    <source>
        <dbReference type="Proteomes" id="UP000265520"/>
    </source>
</evidence>
<accession>A0A392U2U8</accession>
<evidence type="ECO:0000313" key="1">
    <source>
        <dbReference type="EMBL" id="MCI67739.1"/>
    </source>
</evidence>
<name>A0A392U2U8_9FABA</name>
<dbReference type="AlphaFoldDB" id="A0A392U2U8"/>
<dbReference type="Proteomes" id="UP000265520">
    <property type="component" value="Unassembled WGS sequence"/>
</dbReference>
<comment type="caution">
    <text evidence="1">The sequence shown here is derived from an EMBL/GenBank/DDBJ whole genome shotgun (WGS) entry which is preliminary data.</text>
</comment>
<protein>
    <submittedName>
        <fullName evidence="1">Uncharacterized protein</fullName>
    </submittedName>
</protein>
<keyword evidence="2" id="KW-1185">Reference proteome</keyword>
<organism evidence="1 2">
    <name type="scientific">Trifolium medium</name>
    <dbReference type="NCBI Taxonomy" id="97028"/>
    <lineage>
        <taxon>Eukaryota</taxon>
        <taxon>Viridiplantae</taxon>
        <taxon>Streptophyta</taxon>
        <taxon>Embryophyta</taxon>
        <taxon>Tracheophyta</taxon>
        <taxon>Spermatophyta</taxon>
        <taxon>Magnoliopsida</taxon>
        <taxon>eudicotyledons</taxon>
        <taxon>Gunneridae</taxon>
        <taxon>Pentapetalae</taxon>
        <taxon>rosids</taxon>
        <taxon>fabids</taxon>
        <taxon>Fabales</taxon>
        <taxon>Fabaceae</taxon>
        <taxon>Papilionoideae</taxon>
        <taxon>50 kb inversion clade</taxon>
        <taxon>NPAAA clade</taxon>
        <taxon>Hologalegina</taxon>
        <taxon>IRL clade</taxon>
        <taxon>Trifolieae</taxon>
        <taxon>Trifolium</taxon>
    </lineage>
</organism>
<dbReference type="EMBL" id="LXQA010722736">
    <property type="protein sequence ID" value="MCI67739.1"/>
    <property type="molecule type" value="Genomic_DNA"/>
</dbReference>